<dbReference type="EnsemblMetazoa" id="RPRC011570-RA">
    <property type="protein sequence ID" value="RPRC011570-PA"/>
    <property type="gene ID" value="RPRC011570"/>
</dbReference>
<dbReference type="InParanoid" id="T1I5K1"/>
<protein>
    <submittedName>
        <fullName evidence="1">Uncharacterized protein</fullName>
    </submittedName>
</protein>
<sequence length="342" mass="39337">MSEYNINGNNLSKFNKQGLKDPLTKNERERLEFILKEDKFEEYSEVRTSAVDLQLIKKNSEACDQVEEDGKEENDQNEFKDVAGFIRRGKWCNKLDSPKPKKGAILTKKFGKMKKISLPTSKKNATVVSSKLKSHKKLPRSSRKGINQEIPFPQLPNLQFDEETSAGERDDIVERMSSFQKDIMNQNKNYNTESINNLRISCAKNAKHIKRVQLVMKKLINGLDKIKFEMKETEKKSTPLNKNRDKYSTSGQRNKDKFFAGDKKLTSKLSAEISDIEIEETVKKLAVFQKIDLELQNNRMNATFSETEFDAELDELETLEKEVSSVLNKYSNSLSIEGDDIL</sequence>
<dbReference type="HOGENOM" id="CLU_812138_0_0_1"/>
<dbReference type="VEuPathDB" id="VectorBase:RPRC011570"/>
<dbReference type="EMBL" id="ACPB03002348">
    <property type="status" value="NOT_ANNOTATED_CDS"/>
    <property type="molecule type" value="Genomic_DNA"/>
</dbReference>
<accession>T1I5K1</accession>
<dbReference type="EMBL" id="ACPB03002349">
    <property type="status" value="NOT_ANNOTATED_CDS"/>
    <property type="molecule type" value="Genomic_DNA"/>
</dbReference>
<reference evidence="1" key="1">
    <citation type="submission" date="2015-05" db="UniProtKB">
        <authorList>
            <consortium name="EnsemblMetazoa"/>
        </authorList>
    </citation>
    <scope>IDENTIFICATION</scope>
</reference>
<dbReference type="Proteomes" id="UP000015103">
    <property type="component" value="Unassembled WGS sequence"/>
</dbReference>
<name>T1I5K1_RHOPR</name>
<dbReference type="AlphaFoldDB" id="T1I5K1"/>
<evidence type="ECO:0000313" key="2">
    <source>
        <dbReference type="Proteomes" id="UP000015103"/>
    </source>
</evidence>
<organism evidence="1 2">
    <name type="scientific">Rhodnius prolixus</name>
    <name type="common">Triatomid bug</name>
    <dbReference type="NCBI Taxonomy" id="13249"/>
    <lineage>
        <taxon>Eukaryota</taxon>
        <taxon>Metazoa</taxon>
        <taxon>Ecdysozoa</taxon>
        <taxon>Arthropoda</taxon>
        <taxon>Hexapoda</taxon>
        <taxon>Insecta</taxon>
        <taxon>Pterygota</taxon>
        <taxon>Neoptera</taxon>
        <taxon>Paraneoptera</taxon>
        <taxon>Hemiptera</taxon>
        <taxon>Heteroptera</taxon>
        <taxon>Panheteroptera</taxon>
        <taxon>Cimicomorpha</taxon>
        <taxon>Reduviidae</taxon>
        <taxon>Triatominae</taxon>
        <taxon>Rhodnius</taxon>
    </lineage>
</organism>
<proteinExistence type="predicted"/>
<keyword evidence="2" id="KW-1185">Reference proteome</keyword>
<evidence type="ECO:0000313" key="1">
    <source>
        <dbReference type="EnsemblMetazoa" id="RPRC011570-PA"/>
    </source>
</evidence>